<keyword evidence="3" id="KW-1185">Reference proteome</keyword>
<evidence type="ECO:0000256" key="1">
    <source>
        <dbReference type="SAM" id="MobiDB-lite"/>
    </source>
</evidence>
<feature type="compositionally biased region" description="Low complexity" evidence="1">
    <location>
        <begin position="86"/>
        <end position="99"/>
    </location>
</feature>
<proteinExistence type="predicted"/>
<dbReference type="Proteomes" id="UP001596972">
    <property type="component" value="Unassembled WGS sequence"/>
</dbReference>
<dbReference type="RefSeq" id="WP_378299814.1">
    <property type="nucleotide sequence ID" value="NZ_JBHTJA010000032.1"/>
</dbReference>
<evidence type="ECO:0000313" key="2">
    <source>
        <dbReference type="EMBL" id="MFD0902227.1"/>
    </source>
</evidence>
<sequence>MESIEMFGRDAQLHAALRRCVPQLAASLEHDHRDLPRVRVAYRNLGPWLVSWDGSSYRWRSGPHTDHLLPADAEQAAAAIAETIGAAVMPSPTEGGRPEPCGPGPDGADPGPRSPATDPRRRCT</sequence>
<accession>A0ABW3ESL8</accession>
<organism evidence="2 3">
    <name type="scientific">Actinomadura sediminis</name>
    <dbReference type="NCBI Taxonomy" id="1038904"/>
    <lineage>
        <taxon>Bacteria</taxon>
        <taxon>Bacillati</taxon>
        <taxon>Actinomycetota</taxon>
        <taxon>Actinomycetes</taxon>
        <taxon>Streptosporangiales</taxon>
        <taxon>Thermomonosporaceae</taxon>
        <taxon>Actinomadura</taxon>
    </lineage>
</organism>
<feature type="compositionally biased region" description="Low complexity" evidence="1">
    <location>
        <begin position="106"/>
        <end position="115"/>
    </location>
</feature>
<comment type="caution">
    <text evidence="2">The sequence shown here is derived from an EMBL/GenBank/DDBJ whole genome shotgun (WGS) entry which is preliminary data.</text>
</comment>
<protein>
    <submittedName>
        <fullName evidence="2">Uncharacterized protein</fullName>
    </submittedName>
</protein>
<reference evidence="3" key="1">
    <citation type="journal article" date="2019" name="Int. J. Syst. Evol. Microbiol.">
        <title>The Global Catalogue of Microorganisms (GCM) 10K type strain sequencing project: providing services to taxonomists for standard genome sequencing and annotation.</title>
        <authorList>
            <consortium name="The Broad Institute Genomics Platform"/>
            <consortium name="The Broad Institute Genome Sequencing Center for Infectious Disease"/>
            <person name="Wu L."/>
            <person name="Ma J."/>
        </authorList>
    </citation>
    <scope>NUCLEOTIDE SEQUENCE [LARGE SCALE GENOMIC DNA]</scope>
    <source>
        <strain evidence="3">JCM 31202</strain>
    </source>
</reference>
<feature type="region of interest" description="Disordered" evidence="1">
    <location>
        <begin position="86"/>
        <end position="124"/>
    </location>
</feature>
<dbReference type="EMBL" id="JBHTJA010000032">
    <property type="protein sequence ID" value="MFD0902227.1"/>
    <property type="molecule type" value="Genomic_DNA"/>
</dbReference>
<name>A0ABW3ESL8_9ACTN</name>
<evidence type="ECO:0000313" key="3">
    <source>
        <dbReference type="Proteomes" id="UP001596972"/>
    </source>
</evidence>
<gene>
    <name evidence="2" type="ORF">ACFQ11_17650</name>
</gene>